<comment type="similarity">
    <text evidence="5">Belongs to the YciB family.</text>
</comment>
<name>A0A1H6TC71_9RHOB</name>
<gene>
    <name evidence="5" type="primary">yciB</name>
    <name evidence="6" type="ORF">SAMN05444007_102308</name>
</gene>
<evidence type="ECO:0000256" key="5">
    <source>
        <dbReference type="HAMAP-Rule" id="MF_00189"/>
    </source>
</evidence>
<dbReference type="HAMAP" id="MF_00189">
    <property type="entry name" value="YciB"/>
    <property type="match status" value="1"/>
</dbReference>
<feature type="transmembrane region" description="Helical" evidence="5">
    <location>
        <begin position="174"/>
        <end position="193"/>
    </location>
</feature>
<comment type="subcellular location">
    <subcellularLocation>
        <location evidence="5">Cell inner membrane</location>
        <topology evidence="5">Multi-pass membrane protein</topology>
    </subcellularLocation>
</comment>
<feature type="transmembrane region" description="Helical" evidence="5">
    <location>
        <begin position="21"/>
        <end position="37"/>
    </location>
</feature>
<accession>A0A1H6TC71</accession>
<dbReference type="PANTHER" id="PTHR36917">
    <property type="entry name" value="INTRACELLULAR SEPTATION PROTEIN A-RELATED"/>
    <property type="match status" value="1"/>
</dbReference>
<evidence type="ECO:0000256" key="2">
    <source>
        <dbReference type="ARBA" id="ARBA00022692"/>
    </source>
</evidence>
<dbReference type="EMBL" id="FNYD01000002">
    <property type="protein sequence ID" value="SEI76876.1"/>
    <property type="molecule type" value="Genomic_DNA"/>
</dbReference>
<evidence type="ECO:0000256" key="3">
    <source>
        <dbReference type="ARBA" id="ARBA00022989"/>
    </source>
</evidence>
<keyword evidence="2 5" id="KW-0812">Transmembrane</keyword>
<sequence>MSRTGDRPTMSRDINPILKQILELGPTIAFFLIYIRIKDDMFTLGGTEYTGFIVAAIAFIPILLAAMGILWWLTGKLSKLQIFTAFVVIFFGALTAWFNDERFFKMKTTLVYGTFAGLLGLGLLRGQSYLAYILSDMLPMRREGWMILTRRLTGCFAVLAVANEVVWRTLSTDLWVKIETFAFPIALMAFLMMQMSLLQKYLIETDTSASGDGSRGKSDG</sequence>
<feature type="transmembrane region" description="Helical" evidence="5">
    <location>
        <begin position="49"/>
        <end position="73"/>
    </location>
</feature>
<evidence type="ECO:0000256" key="1">
    <source>
        <dbReference type="ARBA" id="ARBA00022475"/>
    </source>
</evidence>
<dbReference type="STRING" id="1227549.SAMN05444007_102308"/>
<reference evidence="6 7" key="1">
    <citation type="submission" date="2016-10" db="EMBL/GenBank/DDBJ databases">
        <authorList>
            <person name="de Groot N.N."/>
        </authorList>
    </citation>
    <scope>NUCLEOTIDE SEQUENCE [LARGE SCALE GENOMIC DNA]</scope>
    <source>
        <strain evidence="6 7">DSM 29340</strain>
    </source>
</reference>
<feature type="transmembrane region" description="Helical" evidence="5">
    <location>
        <begin position="80"/>
        <end position="98"/>
    </location>
</feature>
<dbReference type="InterPro" id="IPR006008">
    <property type="entry name" value="YciB"/>
</dbReference>
<organism evidence="6 7">
    <name type="scientific">Cribrihabitans marinus</name>
    <dbReference type="NCBI Taxonomy" id="1227549"/>
    <lineage>
        <taxon>Bacteria</taxon>
        <taxon>Pseudomonadati</taxon>
        <taxon>Pseudomonadota</taxon>
        <taxon>Alphaproteobacteria</taxon>
        <taxon>Rhodobacterales</taxon>
        <taxon>Paracoccaceae</taxon>
        <taxon>Cribrihabitans</taxon>
    </lineage>
</organism>
<protein>
    <recommendedName>
        <fullName evidence="5">Inner membrane-spanning protein YciB</fullName>
    </recommendedName>
</protein>
<evidence type="ECO:0000256" key="4">
    <source>
        <dbReference type="ARBA" id="ARBA00023136"/>
    </source>
</evidence>
<keyword evidence="3 5" id="KW-1133">Transmembrane helix</keyword>
<keyword evidence="4 5" id="KW-0472">Membrane</keyword>
<dbReference type="AlphaFoldDB" id="A0A1H6TC71"/>
<keyword evidence="7" id="KW-1185">Reference proteome</keyword>
<proteinExistence type="inferred from homology"/>
<keyword evidence="1 5" id="KW-1003">Cell membrane</keyword>
<dbReference type="Pfam" id="PF04279">
    <property type="entry name" value="IspA"/>
    <property type="match status" value="1"/>
</dbReference>
<evidence type="ECO:0000313" key="7">
    <source>
        <dbReference type="Proteomes" id="UP000199379"/>
    </source>
</evidence>
<dbReference type="RefSeq" id="WP_244892193.1">
    <property type="nucleotide sequence ID" value="NZ_FNYD01000002.1"/>
</dbReference>
<dbReference type="Proteomes" id="UP000199379">
    <property type="component" value="Unassembled WGS sequence"/>
</dbReference>
<dbReference type="GO" id="GO:0005886">
    <property type="term" value="C:plasma membrane"/>
    <property type="evidence" value="ECO:0007669"/>
    <property type="project" value="UniProtKB-SubCell"/>
</dbReference>
<dbReference type="PANTHER" id="PTHR36917:SF1">
    <property type="entry name" value="INNER MEMBRANE-SPANNING PROTEIN YCIB"/>
    <property type="match status" value="1"/>
</dbReference>
<feature type="transmembrane region" description="Helical" evidence="5">
    <location>
        <begin position="144"/>
        <end position="162"/>
    </location>
</feature>
<comment type="function">
    <text evidence="5">Plays a role in cell envelope biogenesis, maintenance of cell envelope integrity and membrane homeostasis.</text>
</comment>
<keyword evidence="5" id="KW-0997">Cell inner membrane</keyword>
<feature type="transmembrane region" description="Helical" evidence="5">
    <location>
        <begin position="110"/>
        <end position="132"/>
    </location>
</feature>
<evidence type="ECO:0000313" key="6">
    <source>
        <dbReference type="EMBL" id="SEI76876.1"/>
    </source>
</evidence>